<dbReference type="EMBL" id="CP142729">
    <property type="protein sequence ID" value="WUR03384.1"/>
    <property type="molecule type" value="Genomic_DNA"/>
</dbReference>
<feature type="chain" id="PRO_5043915241" evidence="1">
    <location>
        <begin position="31"/>
        <end position="395"/>
    </location>
</feature>
<evidence type="ECO:0000313" key="2">
    <source>
        <dbReference type="EMBL" id="WUR03384.1"/>
    </source>
</evidence>
<dbReference type="KEGG" id="vnx:VNE69_04206"/>
<gene>
    <name evidence="2" type="ORF">VNE69_04206</name>
</gene>
<dbReference type="AlphaFoldDB" id="A0AAX4JBS3"/>
<evidence type="ECO:0000256" key="1">
    <source>
        <dbReference type="SAM" id="SignalP"/>
    </source>
</evidence>
<proteinExistence type="predicted"/>
<keyword evidence="1" id="KW-0732">Signal</keyword>
<evidence type="ECO:0000313" key="3">
    <source>
        <dbReference type="Proteomes" id="UP001334084"/>
    </source>
</evidence>
<keyword evidence="3" id="KW-1185">Reference proteome</keyword>
<organism evidence="2 3">
    <name type="scientific">Vairimorpha necatrix</name>
    <dbReference type="NCBI Taxonomy" id="6039"/>
    <lineage>
        <taxon>Eukaryota</taxon>
        <taxon>Fungi</taxon>
        <taxon>Fungi incertae sedis</taxon>
        <taxon>Microsporidia</taxon>
        <taxon>Nosematidae</taxon>
        <taxon>Vairimorpha</taxon>
    </lineage>
</organism>
<accession>A0AAX4JBS3</accession>
<name>A0AAX4JBS3_9MICR</name>
<protein>
    <submittedName>
        <fullName evidence="2">Uncharacterized protein</fullName>
    </submittedName>
</protein>
<dbReference type="RefSeq" id="XP_065329529.1">
    <property type="nucleotide sequence ID" value="XM_065473457.1"/>
</dbReference>
<feature type="signal peptide" evidence="1">
    <location>
        <begin position="1"/>
        <end position="30"/>
    </location>
</feature>
<dbReference type="Proteomes" id="UP001334084">
    <property type="component" value="Chromosome 4"/>
</dbReference>
<sequence>MSKGFIDILIILYLKISLQSLIAPWPIGFAENDRGCKNEIIEYMKLKLLDFECTCHDPNFFNDNIIILIISDNLENLICRQISKTKISYLSKINTKTFYKDLIKLMSYYNPQTKKYLNYCNIYNNNLKEQKSILKEELEKIFKKIKVYHGDCIIKNTEDSYIIKLIPTKVCKCSKDQIIGNINNIIYKRLRSKSLVQSLNPSEIFIKKNQINLFNIFNLNFGKEKFFFNFLKQLLNTEKFKTYFIFFLSTSNYKDCYEMPISIPEMCDKIMYYEYNELSRKDLSLLKLFCSFAFHEIYFAMYDIRNGKYKKLIEDISIEKDLEELIMKIEKRIKKKLKKHKNLIELIWDYENYQEKCETEEKIINDPLFKEYLKDIFKIQTAIKHLISCVYEITY</sequence>
<reference evidence="2" key="1">
    <citation type="journal article" date="2024" name="BMC Genomics">
        <title>Functional annotation of a divergent genome using sequence and structure-based similarity.</title>
        <authorList>
            <person name="Svedberg D."/>
            <person name="Winiger R.R."/>
            <person name="Berg A."/>
            <person name="Sharma H."/>
            <person name="Tellgren-Roth C."/>
            <person name="Debrunner-Vossbrinck B.A."/>
            <person name="Vossbrinck C.R."/>
            <person name="Barandun J."/>
        </authorList>
    </citation>
    <scope>NUCLEOTIDE SEQUENCE</scope>
    <source>
        <strain evidence="2">Illinois isolate</strain>
    </source>
</reference>
<dbReference type="GeneID" id="90541196"/>